<evidence type="ECO:0000256" key="4">
    <source>
        <dbReference type="ARBA" id="ARBA00029452"/>
    </source>
</evidence>
<feature type="domain" description="Protein phosphatase 1 regulatory subunit 35 C-terminal" evidence="6">
    <location>
        <begin position="128"/>
        <end position="194"/>
    </location>
</feature>
<organism evidence="7">
    <name type="scientific">Triatoma infestans</name>
    <name type="common">Assassin bug</name>
    <dbReference type="NCBI Taxonomy" id="30076"/>
    <lineage>
        <taxon>Eukaryota</taxon>
        <taxon>Metazoa</taxon>
        <taxon>Ecdysozoa</taxon>
        <taxon>Arthropoda</taxon>
        <taxon>Hexapoda</taxon>
        <taxon>Insecta</taxon>
        <taxon>Pterygota</taxon>
        <taxon>Neoptera</taxon>
        <taxon>Paraneoptera</taxon>
        <taxon>Hemiptera</taxon>
        <taxon>Heteroptera</taxon>
        <taxon>Panheteroptera</taxon>
        <taxon>Cimicomorpha</taxon>
        <taxon>Reduviidae</taxon>
        <taxon>Triatominae</taxon>
        <taxon>Triatoma</taxon>
    </lineage>
</organism>
<comment type="similarity">
    <text evidence="4">Belongs to the PPP1R35 family.</text>
</comment>
<evidence type="ECO:0000256" key="1">
    <source>
        <dbReference type="ARBA" id="ARBA00004114"/>
    </source>
</evidence>
<sequence>MSVIAASNGRFFKFRIIYFVVVSIKCAGRMPKPSSKESVPTTTTTESENSHCNDRSSTSKLLVRNCEVLHQNLPPEDIPSSQTKSEQENLDITLTDPKPYSCIKLADYMKIINEIGCRKVKIPPSKGKPLKNKVLKKINIPLDEQIYKGLIDLEVREEDLGINIGHIKPKEFTKQKDPEPVLSDYYKPKFNHEYIVKPH</sequence>
<evidence type="ECO:0000256" key="2">
    <source>
        <dbReference type="ARBA" id="ARBA00022490"/>
    </source>
</evidence>
<feature type="non-terminal residue" evidence="7">
    <location>
        <position position="199"/>
    </location>
</feature>
<keyword evidence="2" id="KW-0963">Cytoplasm</keyword>
<comment type="subcellular location">
    <subcellularLocation>
        <location evidence="1">Cytoplasm</location>
        <location evidence="1">Cytoskeleton</location>
        <location evidence="1">Microtubule organizing center</location>
        <location evidence="1">Centrosome</location>
        <location evidence="1">Centriole</location>
    </subcellularLocation>
</comment>
<evidence type="ECO:0000256" key="5">
    <source>
        <dbReference type="SAM" id="MobiDB-lite"/>
    </source>
</evidence>
<proteinExistence type="inferred from homology"/>
<evidence type="ECO:0000313" key="7">
    <source>
        <dbReference type="EMBL" id="JAR99052.1"/>
    </source>
</evidence>
<evidence type="ECO:0000256" key="3">
    <source>
        <dbReference type="ARBA" id="ARBA00023212"/>
    </source>
</evidence>
<name>A0A170XNT0_TRIIF</name>
<feature type="compositionally biased region" description="Low complexity" evidence="5">
    <location>
        <begin position="31"/>
        <end position="47"/>
    </location>
</feature>
<keyword evidence="3" id="KW-0206">Cytoskeleton</keyword>
<evidence type="ECO:0000259" key="6">
    <source>
        <dbReference type="Pfam" id="PF15503"/>
    </source>
</evidence>
<dbReference type="GO" id="GO:0005814">
    <property type="term" value="C:centriole"/>
    <property type="evidence" value="ECO:0007669"/>
    <property type="project" value="UniProtKB-SubCell"/>
</dbReference>
<reference evidence="7" key="2">
    <citation type="journal article" date="2017" name="J. Med. Entomol.">
        <title>Transcriptome Analysis of the Triatoma infestans (Hemiptera: Reduviidae) Integument.</title>
        <authorList>
            <person name="Calderon-Fernandez G.M."/>
            <person name="Moriconi D.E."/>
            <person name="Dulbecco A.B."/>
            <person name="Juarez M.P."/>
        </authorList>
    </citation>
    <scope>NUCLEOTIDE SEQUENCE</scope>
    <source>
        <strain evidence="7">Int1</strain>
        <tissue evidence="7">Integument</tissue>
    </source>
</reference>
<reference evidence="7" key="1">
    <citation type="submission" date="2016-04" db="EMBL/GenBank/DDBJ databases">
        <authorList>
            <person name="Calderon-Fernandez G.M.Sr."/>
        </authorList>
    </citation>
    <scope>NUCLEOTIDE SEQUENCE</scope>
    <source>
        <strain evidence="7">Int1</strain>
        <tissue evidence="7">Integument</tissue>
    </source>
</reference>
<protein>
    <recommendedName>
        <fullName evidence="6">Protein phosphatase 1 regulatory subunit 35 C-terminal domain-containing protein</fullName>
    </recommendedName>
</protein>
<accession>A0A170XNT0</accession>
<dbReference type="EMBL" id="GEMB01004215">
    <property type="protein sequence ID" value="JAR99052.1"/>
    <property type="molecule type" value="Transcribed_RNA"/>
</dbReference>
<dbReference type="Pfam" id="PF15503">
    <property type="entry name" value="PPP1R35_C"/>
    <property type="match status" value="1"/>
</dbReference>
<dbReference type="InterPro" id="IPR029135">
    <property type="entry name" value="PPP1R35_C"/>
</dbReference>
<feature type="region of interest" description="Disordered" evidence="5">
    <location>
        <begin position="30"/>
        <end position="56"/>
    </location>
</feature>
<dbReference type="AlphaFoldDB" id="A0A170XNT0"/>